<dbReference type="PANTHER" id="PTHR22946:SF8">
    <property type="entry name" value="ACETYL XYLAN ESTERASE DOMAIN-CONTAINING PROTEIN"/>
    <property type="match status" value="1"/>
</dbReference>
<dbReference type="EMBL" id="JACYFU010000002">
    <property type="protein sequence ID" value="MBD8065765.1"/>
    <property type="molecule type" value="Genomic_DNA"/>
</dbReference>
<dbReference type="PANTHER" id="PTHR22946">
    <property type="entry name" value="DIENELACTONE HYDROLASE DOMAIN-CONTAINING PROTEIN-RELATED"/>
    <property type="match status" value="1"/>
</dbReference>
<gene>
    <name evidence="1" type="ORF">IC608_09785</name>
</gene>
<dbReference type="InterPro" id="IPR029058">
    <property type="entry name" value="AB_hydrolase_fold"/>
</dbReference>
<name>A0A927FT34_9HYPH</name>
<proteinExistence type="predicted"/>
<dbReference type="SUPFAM" id="SSF53474">
    <property type="entry name" value="alpha/beta-Hydrolases"/>
    <property type="match status" value="1"/>
</dbReference>
<keyword evidence="1" id="KW-0378">Hydrolase</keyword>
<dbReference type="RefSeq" id="WP_191774910.1">
    <property type="nucleotide sequence ID" value="NZ_JACYFU010000002.1"/>
</dbReference>
<accession>A0A927FT34</accession>
<dbReference type="InterPro" id="IPR050261">
    <property type="entry name" value="FrsA_esterase"/>
</dbReference>
<dbReference type="GO" id="GO:0016787">
    <property type="term" value="F:hydrolase activity"/>
    <property type="evidence" value="ECO:0007669"/>
    <property type="project" value="UniProtKB-KW"/>
</dbReference>
<dbReference type="Proteomes" id="UP000654108">
    <property type="component" value="Unassembled WGS sequence"/>
</dbReference>
<dbReference type="AlphaFoldDB" id="A0A927FT34"/>
<protein>
    <submittedName>
        <fullName evidence="1">Dienelactone hydrolase family protein</fullName>
    </submittedName>
</protein>
<evidence type="ECO:0000313" key="2">
    <source>
        <dbReference type="Proteomes" id="UP000654108"/>
    </source>
</evidence>
<evidence type="ECO:0000313" key="1">
    <source>
        <dbReference type="EMBL" id="MBD8065765.1"/>
    </source>
</evidence>
<reference evidence="1" key="1">
    <citation type="submission" date="2020-09" db="EMBL/GenBank/DDBJ databases">
        <title>Genome seq and assembly of Devosia sp.</title>
        <authorList>
            <person name="Chhetri G."/>
        </authorList>
    </citation>
    <scope>NUCLEOTIDE SEQUENCE</scope>
    <source>
        <strain evidence="1">PTR5</strain>
    </source>
</reference>
<keyword evidence="2" id="KW-1185">Reference proteome</keyword>
<sequence length="355" mass="38698">MPRIDADNMPDFLRAYGERTPYALGWTPEADFATWQVAGLEAVREAVNGDLMAVPQVRLVSERALGEARVQHLEMTFPTGAVTDAVFAVPQGKGPFPAIVLLHDHGGAFEIGWEKLIPTEDAEKRAIGDAWVERYYDGRYLGEVLLAQGYAVIAWDALGWGSRKGNGLESQQALASNLMQYGLSLAGLMAQEDVQAANWLSRQAQIDPQAIGSWGFSMGGYRAWQLSALSPVIGAGVSSCWMAAMKPLMAPGNNQLGGQSAFNMLHPALGGRLDYPDFAGLAAPKPMLFEAGRTDHLFSEPSIREAFDKLEAVWQASGAPEALRTRIWDRGHILLRDQQEMALEFFQDVLGAPIP</sequence>
<organism evidence="1 2">
    <name type="scientific">Devosia oryzisoli</name>
    <dbReference type="NCBI Taxonomy" id="2774138"/>
    <lineage>
        <taxon>Bacteria</taxon>
        <taxon>Pseudomonadati</taxon>
        <taxon>Pseudomonadota</taxon>
        <taxon>Alphaproteobacteria</taxon>
        <taxon>Hyphomicrobiales</taxon>
        <taxon>Devosiaceae</taxon>
        <taxon>Devosia</taxon>
    </lineage>
</organism>
<comment type="caution">
    <text evidence="1">The sequence shown here is derived from an EMBL/GenBank/DDBJ whole genome shotgun (WGS) entry which is preliminary data.</text>
</comment>
<dbReference type="Gene3D" id="3.40.50.1820">
    <property type="entry name" value="alpha/beta hydrolase"/>
    <property type="match status" value="1"/>
</dbReference>